<dbReference type="VEuPathDB" id="VectorBase:LDEU005615"/>
<name>A0A443SFZ4_9ACAR</name>
<dbReference type="GO" id="GO:0032584">
    <property type="term" value="C:growth cone membrane"/>
    <property type="evidence" value="ECO:0007669"/>
    <property type="project" value="TreeGrafter"/>
</dbReference>
<dbReference type="STRING" id="299467.A0A443SFZ4"/>
<feature type="region of interest" description="Disordered" evidence="6">
    <location>
        <begin position="1"/>
        <end position="21"/>
    </location>
</feature>
<keyword evidence="3 5" id="KW-0268">Exocytosis</keyword>
<dbReference type="AlphaFoldDB" id="A0A443SFZ4"/>
<dbReference type="GO" id="GO:0006893">
    <property type="term" value="P:Golgi to plasma membrane transport"/>
    <property type="evidence" value="ECO:0007669"/>
    <property type="project" value="TreeGrafter"/>
</dbReference>
<evidence type="ECO:0000256" key="1">
    <source>
        <dbReference type="ARBA" id="ARBA00010470"/>
    </source>
</evidence>
<accession>A0A443SFZ4</accession>
<keyword evidence="2 5" id="KW-0813">Transport</keyword>
<dbReference type="Pfam" id="PF20652">
    <property type="entry name" value="Sec8_C"/>
    <property type="match status" value="1"/>
</dbReference>
<sequence length="1022" mass="116109">MSEKPNPLRPPRMSRNSGKESSIFQTGLLMSVIRSLTASKDVDERDREKANLEREFYDSDSRLDKLVLSHHSDLTSVMQAFSKISTRLVSAKEKLKSVSEKLVICQKLLHCKRDELKKLWLESVENRQVLELLNRVESLSQVPNDVSNFINKKHYLHATRLLVDSVAVLEKDLKNVDALKDVKTDLISKKEQMYELLVDELHKHIYVKPTLEILKRFRKQGFDKKSNAEGTPSRKVSVADILSPALMQTNPQPKKRNHSSTLTGDVLSEEIEEDINLTDPEEDSRHFVAILITCLSLLNKITDAVEAIKERADKELVNIVKRTGREVLSTQQPASTNVYQMSMGFVPMILRSSIVINNANQTTLLREMLELLFQQFRCVVHVHEIVVIPNLRRIESQKSLHGEAMRIYNMADIWSKLQSVLQLVVDLHLDISGTNAVDKNGASLAQVTHSSTTVADINSFYTKKRVGLNMVNTFGKAKKTALFRFDLSSHAMSLNAYLQEQKEAMKEKAERSIGAMDSMNICLNESEQYIVCSPVPENIVVIFNPLMKFITEIDDELNLEEGNHCPLYSYVTSCAKVFLNQVNADLERLLDVANKSLDIWKIISDNEVLTNKSQSRPLLQSTMIVDRGLQDLRNLMTCLPLYADDFLTLMYNIVSNYKDTCLAAYRGIVQPESEDKRVISATWAKDEDINRFLKSLPNWGILQRSKQCSKSRSGTIGGTSSISFDESPEEIRLRNMRESEILTSNLTQDTLIPDHEILSDVNQLRVLAQLQESMEWLGNQINQIVKNFPKYQNSEMLSAFNVTGDQKINDFSPLSDSSIAALSQLSRNFEELAETCLLVLHLEVRVHCFYHLLRVSTESSFSMGIDTQEPDSEVIRLNKDLTTIDEALSISLQPWKLRYIFEGVGHLVSTILINSAANIKRINQNGVKKMCRNIFAIQQCLTSITMNREVALDCARQYFELFYQTPEDILSSIVERGPQFQAQEYLNAINLLHRSLPGRDSAMLESAHKKLTEILNEVAVTV</sequence>
<dbReference type="GO" id="GO:0090522">
    <property type="term" value="P:vesicle tethering involved in exocytosis"/>
    <property type="evidence" value="ECO:0007669"/>
    <property type="project" value="UniProtKB-UniRule"/>
</dbReference>
<evidence type="ECO:0000256" key="6">
    <source>
        <dbReference type="SAM" id="MobiDB-lite"/>
    </source>
</evidence>
<keyword evidence="4 5" id="KW-0653">Protein transport</keyword>
<dbReference type="Pfam" id="PF04048">
    <property type="entry name" value="Sec8_N"/>
    <property type="match status" value="1"/>
</dbReference>
<dbReference type="OrthoDB" id="272977at2759"/>
<comment type="function">
    <text evidence="5">Component of the exocyst complex involved in the docking of exocytic vesicles with fusion sites on the plasma membrane.</text>
</comment>
<dbReference type="Proteomes" id="UP000288716">
    <property type="component" value="Unassembled WGS sequence"/>
</dbReference>
<evidence type="ECO:0000313" key="10">
    <source>
        <dbReference type="Proteomes" id="UP000288716"/>
    </source>
</evidence>
<reference evidence="9 10" key="1">
    <citation type="journal article" date="2018" name="Gigascience">
        <title>Genomes of trombidid mites reveal novel predicted allergens and laterally-transferred genes associated with secondary metabolism.</title>
        <authorList>
            <person name="Dong X."/>
            <person name="Chaisiri K."/>
            <person name="Xia D."/>
            <person name="Armstrong S.D."/>
            <person name="Fang Y."/>
            <person name="Donnelly M.J."/>
            <person name="Kadowaki T."/>
            <person name="McGarry J.W."/>
            <person name="Darby A.C."/>
            <person name="Makepeace B.L."/>
        </authorList>
    </citation>
    <scope>NUCLEOTIDE SEQUENCE [LARGE SCALE GENOMIC DNA]</scope>
    <source>
        <strain evidence="9">UoL-UT</strain>
    </source>
</reference>
<dbReference type="GO" id="GO:0015031">
    <property type="term" value="P:protein transport"/>
    <property type="evidence" value="ECO:0007669"/>
    <property type="project" value="UniProtKB-KW"/>
</dbReference>
<feature type="domain" description="Exocyst complex component Sec8 middle helical bundle" evidence="8">
    <location>
        <begin position="280"/>
        <end position="505"/>
    </location>
</feature>
<dbReference type="InterPro" id="IPR039682">
    <property type="entry name" value="Sec8/EXOC4"/>
</dbReference>
<dbReference type="GO" id="GO:0045202">
    <property type="term" value="C:synapse"/>
    <property type="evidence" value="ECO:0007669"/>
    <property type="project" value="TreeGrafter"/>
</dbReference>
<feature type="domain" description="Exocyst complex component Sec8 N-terminal" evidence="7">
    <location>
        <begin position="60"/>
        <end position="147"/>
    </location>
</feature>
<dbReference type="GO" id="GO:0006612">
    <property type="term" value="P:protein targeting to membrane"/>
    <property type="evidence" value="ECO:0007669"/>
    <property type="project" value="UniProtKB-UniRule"/>
</dbReference>
<organism evidence="9 10">
    <name type="scientific">Leptotrombidium deliense</name>
    <dbReference type="NCBI Taxonomy" id="299467"/>
    <lineage>
        <taxon>Eukaryota</taxon>
        <taxon>Metazoa</taxon>
        <taxon>Ecdysozoa</taxon>
        <taxon>Arthropoda</taxon>
        <taxon>Chelicerata</taxon>
        <taxon>Arachnida</taxon>
        <taxon>Acari</taxon>
        <taxon>Acariformes</taxon>
        <taxon>Trombidiformes</taxon>
        <taxon>Prostigmata</taxon>
        <taxon>Anystina</taxon>
        <taxon>Parasitengona</taxon>
        <taxon>Trombiculoidea</taxon>
        <taxon>Trombiculidae</taxon>
        <taxon>Leptotrombidium</taxon>
    </lineage>
</organism>
<keyword evidence="10" id="KW-1185">Reference proteome</keyword>
<evidence type="ECO:0000256" key="3">
    <source>
        <dbReference type="ARBA" id="ARBA00022483"/>
    </source>
</evidence>
<evidence type="ECO:0000256" key="2">
    <source>
        <dbReference type="ARBA" id="ARBA00022448"/>
    </source>
</evidence>
<comment type="similarity">
    <text evidence="1 5">Belongs to the SEC8 family.</text>
</comment>
<comment type="caution">
    <text evidence="9">The sequence shown here is derived from an EMBL/GenBank/DDBJ whole genome shotgun (WGS) entry which is preliminary data.</text>
</comment>
<proteinExistence type="inferred from homology"/>
<dbReference type="EMBL" id="NCKV01002766">
    <property type="protein sequence ID" value="RWS26425.1"/>
    <property type="molecule type" value="Genomic_DNA"/>
</dbReference>
<protein>
    <recommendedName>
        <fullName evidence="5">Exocyst complex component Sec8</fullName>
    </recommendedName>
</protein>
<evidence type="ECO:0000259" key="8">
    <source>
        <dbReference type="Pfam" id="PF20652"/>
    </source>
</evidence>
<dbReference type="GO" id="GO:0000145">
    <property type="term" value="C:exocyst"/>
    <property type="evidence" value="ECO:0007669"/>
    <property type="project" value="UniProtKB-UniRule"/>
</dbReference>
<dbReference type="GO" id="GO:0007268">
    <property type="term" value="P:chemical synaptic transmission"/>
    <property type="evidence" value="ECO:0007669"/>
    <property type="project" value="TreeGrafter"/>
</dbReference>
<dbReference type="PANTHER" id="PTHR14146:SF0">
    <property type="entry name" value="EXOCYST COMPLEX COMPONENT 4"/>
    <property type="match status" value="1"/>
</dbReference>
<evidence type="ECO:0000256" key="4">
    <source>
        <dbReference type="ARBA" id="ARBA00022927"/>
    </source>
</evidence>
<dbReference type="InterPro" id="IPR007191">
    <property type="entry name" value="Sec8_exocyst_N"/>
</dbReference>
<evidence type="ECO:0000259" key="7">
    <source>
        <dbReference type="Pfam" id="PF04048"/>
    </source>
</evidence>
<gene>
    <name evidence="9" type="ORF">B4U80_02221</name>
</gene>
<feature type="region of interest" description="Disordered" evidence="6">
    <location>
        <begin position="246"/>
        <end position="265"/>
    </location>
</feature>
<evidence type="ECO:0000256" key="5">
    <source>
        <dbReference type="RuleBase" id="RU367079"/>
    </source>
</evidence>
<dbReference type="GO" id="GO:0006904">
    <property type="term" value="P:vesicle docking involved in exocytosis"/>
    <property type="evidence" value="ECO:0007669"/>
    <property type="project" value="InterPro"/>
</dbReference>
<dbReference type="PANTHER" id="PTHR14146">
    <property type="entry name" value="EXOCYST COMPLEX COMPONENT 4"/>
    <property type="match status" value="1"/>
</dbReference>
<dbReference type="InterPro" id="IPR048630">
    <property type="entry name" value="Sec8_M"/>
</dbReference>
<evidence type="ECO:0000313" key="9">
    <source>
        <dbReference type="EMBL" id="RWS26425.1"/>
    </source>
</evidence>